<reference evidence="1 2" key="1">
    <citation type="submission" date="2019-03" db="EMBL/GenBank/DDBJ databases">
        <title>Genomic Encyclopedia of Archaeal and Bacterial Type Strains, Phase II (KMG-II): from individual species to whole genera.</title>
        <authorList>
            <person name="Goeker M."/>
        </authorList>
    </citation>
    <scope>NUCLEOTIDE SEQUENCE [LARGE SCALE GENOMIC DNA]</scope>
    <source>
        <strain evidence="1 2">DSM 25687</strain>
    </source>
</reference>
<dbReference type="RefSeq" id="WP_162846447.1">
    <property type="nucleotide sequence ID" value="NZ_SNXR01000015.1"/>
</dbReference>
<evidence type="ECO:0000313" key="2">
    <source>
        <dbReference type="Proteomes" id="UP000295260"/>
    </source>
</evidence>
<keyword evidence="2" id="KW-1185">Reference proteome</keyword>
<comment type="caution">
    <text evidence="1">The sequence shown here is derived from an EMBL/GenBank/DDBJ whole genome shotgun (WGS) entry which is preliminary data.</text>
</comment>
<gene>
    <name evidence="1" type="ORF">BC748_2211</name>
</gene>
<dbReference type="AlphaFoldDB" id="A0A4V3CRV3"/>
<name>A0A4V3CRV3_9FLAO</name>
<organism evidence="1 2">
    <name type="scientific">Flavobacterium dankookense</name>
    <dbReference type="NCBI Taxonomy" id="706186"/>
    <lineage>
        <taxon>Bacteria</taxon>
        <taxon>Pseudomonadati</taxon>
        <taxon>Bacteroidota</taxon>
        <taxon>Flavobacteriia</taxon>
        <taxon>Flavobacteriales</taxon>
        <taxon>Flavobacteriaceae</taxon>
        <taxon>Flavobacterium</taxon>
    </lineage>
</organism>
<sequence length="71" mass="7891">MILGLCLLGVVYTAEARRTVNTCKTSINFLGIVKVWTGSIDVYDFDANGQEVLVSSTPCGKNNGSWDWFWE</sequence>
<protein>
    <submittedName>
        <fullName evidence="1">Uncharacterized protein</fullName>
    </submittedName>
</protein>
<accession>A0A4V3CRV3</accession>
<dbReference type="EMBL" id="SNXR01000015">
    <property type="protein sequence ID" value="TDP58182.1"/>
    <property type="molecule type" value="Genomic_DNA"/>
</dbReference>
<dbReference type="Proteomes" id="UP000295260">
    <property type="component" value="Unassembled WGS sequence"/>
</dbReference>
<proteinExistence type="predicted"/>
<evidence type="ECO:0000313" key="1">
    <source>
        <dbReference type="EMBL" id="TDP58182.1"/>
    </source>
</evidence>